<dbReference type="CDD" id="cd04301">
    <property type="entry name" value="NAT_SF"/>
    <property type="match status" value="1"/>
</dbReference>
<dbReference type="RefSeq" id="WP_260594901.1">
    <property type="nucleotide sequence ID" value="NZ_CP104003.1"/>
</dbReference>
<comment type="catalytic activity">
    <reaction evidence="10">
        <text>a cytidine in RNA + acetyl-CoA + ATP + H2O = an N(4)-acetylcytidine in RNA + ADP + phosphate + CoA + H(+)</text>
        <dbReference type="Rhea" id="RHEA:82211"/>
        <dbReference type="Rhea" id="RHEA-COMP:15704"/>
        <dbReference type="Rhea" id="RHEA-COMP:19834"/>
        <dbReference type="ChEBI" id="CHEBI:15377"/>
        <dbReference type="ChEBI" id="CHEBI:15378"/>
        <dbReference type="ChEBI" id="CHEBI:30616"/>
        <dbReference type="ChEBI" id="CHEBI:43474"/>
        <dbReference type="ChEBI" id="CHEBI:57287"/>
        <dbReference type="ChEBI" id="CHEBI:57288"/>
        <dbReference type="ChEBI" id="CHEBI:74900"/>
        <dbReference type="ChEBI" id="CHEBI:82748"/>
        <dbReference type="ChEBI" id="CHEBI:456216"/>
    </reaction>
</comment>
<dbReference type="KEGG" id="ssai:N0B31_05760"/>
<keyword evidence="7 12" id="KW-0694">RNA-binding</keyword>
<comment type="catalytic activity">
    <reaction evidence="12">
        <text>cytidine(34) in elongator tRNA(Met) + acetyl-CoA + ATP + H2O = N(4)-acetylcytidine(34) in elongator tRNA(Met) + ADP + phosphate + CoA + H(+)</text>
        <dbReference type="Rhea" id="RHEA:43788"/>
        <dbReference type="Rhea" id="RHEA-COMP:10693"/>
        <dbReference type="Rhea" id="RHEA-COMP:10694"/>
        <dbReference type="ChEBI" id="CHEBI:15377"/>
        <dbReference type="ChEBI" id="CHEBI:15378"/>
        <dbReference type="ChEBI" id="CHEBI:30616"/>
        <dbReference type="ChEBI" id="CHEBI:43474"/>
        <dbReference type="ChEBI" id="CHEBI:57287"/>
        <dbReference type="ChEBI" id="CHEBI:57288"/>
        <dbReference type="ChEBI" id="CHEBI:74900"/>
        <dbReference type="ChEBI" id="CHEBI:82748"/>
        <dbReference type="ChEBI" id="CHEBI:456216"/>
        <dbReference type="EC" id="2.3.1.193"/>
    </reaction>
</comment>
<evidence type="ECO:0000256" key="5">
    <source>
        <dbReference type="ARBA" id="ARBA00022741"/>
    </source>
</evidence>
<gene>
    <name evidence="12" type="primary">tmcA</name>
    <name evidence="14" type="ORF">N0B31_05760</name>
</gene>
<evidence type="ECO:0000256" key="12">
    <source>
        <dbReference type="HAMAP-Rule" id="MF_01886"/>
    </source>
</evidence>
<reference evidence="14" key="1">
    <citation type="submission" date="2022-09" db="EMBL/GenBank/DDBJ databases">
        <title>Diverse halophilic archaea isolated from saline environments.</title>
        <authorList>
            <person name="Cui H.-L."/>
        </authorList>
    </citation>
    <scope>NUCLEOTIDE SEQUENCE</scope>
    <source>
        <strain evidence="14">ZS-35-S2</strain>
    </source>
</reference>
<evidence type="ECO:0000256" key="6">
    <source>
        <dbReference type="ARBA" id="ARBA00022840"/>
    </source>
</evidence>
<dbReference type="GO" id="GO:1990883">
    <property type="term" value="F:18S rRNA cytidine N-acetyltransferase activity"/>
    <property type="evidence" value="ECO:0007669"/>
    <property type="project" value="TreeGrafter"/>
</dbReference>
<dbReference type="HAMAP" id="MF_01886">
    <property type="entry name" value="tRNA_acetyltr_TmcA"/>
    <property type="match status" value="1"/>
</dbReference>
<comment type="subcellular location">
    <subcellularLocation>
        <location evidence="12">Cytoplasm</location>
    </subcellularLocation>
</comment>
<dbReference type="EMBL" id="CP104003">
    <property type="protein sequence ID" value="UWM55790.1"/>
    <property type="molecule type" value="Genomic_DNA"/>
</dbReference>
<dbReference type="Gene3D" id="3.40.630.30">
    <property type="match status" value="1"/>
</dbReference>
<dbReference type="GO" id="GO:1904812">
    <property type="term" value="P:rRNA acetylation involved in maturation of SSU-rRNA"/>
    <property type="evidence" value="ECO:0007669"/>
    <property type="project" value="TreeGrafter"/>
</dbReference>
<evidence type="ECO:0000256" key="7">
    <source>
        <dbReference type="ARBA" id="ARBA00022884"/>
    </source>
</evidence>
<evidence type="ECO:0000256" key="10">
    <source>
        <dbReference type="ARBA" id="ARBA00049889"/>
    </source>
</evidence>
<organism evidence="14 15">
    <name type="scientific">Salinirubellus salinus</name>
    <dbReference type="NCBI Taxonomy" id="1364945"/>
    <lineage>
        <taxon>Archaea</taxon>
        <taxon>Methanobacteriati</taxon>
        <taxon>Methanobacteriota</taxon>
        <taxon>Stenosarchaea group</taxon>
        <taxon>Halobacteria</taxon>
        <taxon>Halobacteriales</taxon>
        <taxon>Natronomonadaceae</taxon>
        <taxon>Salinirubellus</taxon>
    </lineage>
</organism>
<keyword evidence="2 12" id="KW-0820">tRNA-binding</keyword>
<accession>A0A9E7R4M8</accession>
<dbReference type="EC" id="2.3.1.193" evidence="12"/>
<dbReference type="InterPro" id="IPR032672">
    <property type="entry name" value="TmcA/NAT10/Kre33"/>
</dbReference>
<feature type="binding site" evidence="12">
    <location>
        <position position="571"/>
    </location>
    <ligand>
        <name>acetyl-CoA</name>
        <dbReference type="ChEBI" id="CHEBI:57288"/>
    </ligand>
</feature>
<evidence type="ECO:0000256" key="2">
    <source>
        <dbReference type="ARBA" id="ARBA00022555"/>
    </source>
</evidence>
<feature type="binding site" evidence="12">
    <location>
        <begin position="519"/>
        <end position="521"/>
    </location>
    <ligand>
        <name>acetyl-CoA</name>
        <dbReference type="ChEBI" id="CHEBI:57288"/>
    </ligand>
</feature>
<proteinExistence type="inferred from homology"/>
<comment type="similarity">
    <text evidence="12">Belongs to the TmcA family.</text>
</comment>
<comment type="caution">
    <text evidence="12">Lacks conserved residue(s) required for the propagation of feature annotation.</text>
</comment>
<dbReference type="GeneID" id="74941908"/>
<evidence type="ECO:0000256" key="9">
    <source>
        <dbReference type="ARBA" id="ARBA00049883"/>
    </source>
</evidence>
<name>A0A9E7R4M8_9EURY</name>
<evidence type="ECO:0000313" key="15">
    <source>
        <dbReference type="Proteomes" id="UP001057580"/>
    </source>
</evidence>
<dbReference type="InterPro" id="IPR007807">
    <property type="entry name" value="TcmA/NAT10_helicase"/>
</dbReference>
<evidence type="ECO:0000259" key="13">
    <source>
        <dbReference type="PROSITE" id="PS51186"/>
    </source>
</evidence>
<evidence type="ECO:0000313" key="14">
    <source>
        <dbReference type="EMBL" id="UWM55790.1"/>
    </source>
</evidence>
<dbReference type="GO" id="GO:0002101">
    <property type="term" value="P:tRNA wobble cytosine modification"/>
    <property type="evidence" value="ECO:0007669"/>
    <property type="project" value="UniProtKB-UniRule"/>
</dbReference>
<dbReference type="GO" id="GO:0051392">
    <property type="term" value="F:tRNA cytidine N4-acetyltransferase activity"/>
    <property type="evidence" value="ECO:0007669"/>
    <property type="project" value="UniProtKB-UniRule"/>
</dbReference>
<evidence type="ECO:0000256" key="8">
    <source>
        <dbReference type="ARBA" id="ARBA00023315"/>
    </source>
</evidence>
<dbReference type="InterPro" id="IPR016181">
    <property type="entry name" value="Acyl_CoA_acyltransferase"/>
</dbReference>
<evidence type="ECO:0000256" key="1">
    <source>
        <dbReference type="ARBA" id="ARBA00022490"/>
    </source>
</evidence>
<comment type="function">
    <text evidence="12">Catalyzes the formation of N(4)-acetylcytidine (ac(4)C) at the wobble position of tRNA(Met), by using acetyl-CoA as an acetyl donor and ATP (or GTP).</text>
</comment>
<dbReference type="Proteomes" id="UP001057580">
    <property type="component" value="Chromosome"/>
</dbReference>
<keyword evidence="1 12" id="KW-0963">Cytoplasm</keyword>
<keyword evidence="8 12" id="KW-0012">Acyltransferase</keyword>
<feature type="binding site" evidence="12">
    <location>
        <position position="373"/>
    </location>
    <ligand>
        <name>ATP</name>
        <dbReference type="ChEBI" id="CHEBI:30616"/>
    </ligand>
</feature>
<keyword evidence="15" id="KW-1185">Reference proteome</keyword>
<dbReference type="PANTHER" id="PTHR10925">
    <property type="entry name" value="N-ACETYLTRANSFERASE 10"/>
    <property type="match status" value="1"/>
</dbReference>
<dbReference type="InterPro" id="IPR053477">
    <property type="entry name" value="tRNA_Cytidine_AcTrnsfr"/>
</dbReference>
<keyword evidence="4 12" id="KW-0819">tRNA processing</keyword>
<comment type="catalytic activity">
    <reaction evidence="9">
        <text>a cytidine in tRNA + acetyl-CoA + ATP + H2O = an N(4)-acetylcytidine in tRNA + ADP + phosphate + CoA + H(+)</text>
        <dbReference type="Rhea" id="RHEA:53876"/>
        <dbReference type="Rhea" id="RHEA-COMP:13670"/>
        <dbReference type="Rhea" id="RHEA-COMP:13671"/>
        <dbReference type="ChEBI" id="CHEBI:15377"/>
        <dbReference type="ChEBI" id="CHEBI:15378"/>
        <dbReference type="ChEBI" id="CHEBI:30616"/>
        <dbReference type="ChEBI" id="CHEBI:43474"/>
        <dbReference type="ChEBI" id="CHEBI:57287"/>
        <dbReference type="ChEBI" id="CHEBI:57288"/>
        <dbReference type="ChEBI" id="CHEBI:74900"/>
        <dbReference type="ChEBI" id="CHEBI:82748"/>
        <dbReference type="ChEBI" id="CHEBI:456216"/>
    </reaction>
</comment>
<dbReference type="Pfam" id="PF13718">
    <property type="entry name" value="GNAT_acetyltr_2"/>
    <property type="match status" value="2"/>
</dbReference>
<feature type="domain" description="N-acetyltransferase" evidence="13">
    <location>
        <begin position="408"/>
        <end position="599"/>
    </location>
</feature>
<comment type="catalytic activity">
    <reaction evidence="11">
        <text>a cytidine in mRNA + acetyl-CoA + ATP + H2O = an N(4)-acetylcytidine in mRNA + ADP + phosphate + CoA + H(+)</text>
        <dbReference type="Rhea" id="RHEA:58480"/>
        <dbReference type="Rhea" id="RHEA-COMP:15145"/>
        <dbReference type="Rhea" id="RHEA-COMP:15146"/>
        <dbReference type="ChEBI" id="CHEBI:15377"/>
        <dbReference type="ChEBI" id="CHEBI:15378"/>
        <dbReference type="ChEBI" id="CHEBI:30616"/>
        <dbReference type="ChEBI" id="CHEBI:43474"/>
        <dbReference type="ChEBI" id="CHEBI:57287"/>
        <dbReference type="ChEBI" id="CHEBI:57288"/>
        <dbReference type="ChEBI" id="CHEBI:74900"/>
        <dbReference type="ChEBI" id="CHEBI:82748"/>
        <dbReference type="ChEBI" id="CHEBI:456216"/>
    </reaction>
</comment>
<evidence type="ECO:0000256" key="11">
    <source>
        <dbReference type="ARBA" id="ARBA00049914"/>
    </source>
</evidence>
<dbReference type="InterPro" id="IPR024914">
    <property type="entry name" value="tRNA_acetyltr_TmcA"/>
</dbReference>
<dbReference type="Gene3D" id="3.40.50.300">
    <property type="entry name" value="P-loop containing nucleotide triphosphate hydrolases"/>
    <property type="match status" value="1"/>
</dbReference>
<feature type="binding site" evidence="12">
    <location>
        <position position="205"/>
    </location>
    <ligand>
        <name>ATP</name>
        <dbReference type="ChEBI" id="CHEBI:30616"/>
    </ligand>
</feature>
<dbReference type="InterPro" id="IPR013562">
    <property type="entry name" value="TmcA/NAT10_N"/>
</dbReference>
<dbReference type="NCBIfam" id="NF041296">
    <property type="entry name" value="RNAactase_tcmA_Halo"/>
    <property type="match status" value="1"/>
</dbReference>
<dbReference type="PANTHER" id="PTHR10925:SF5">
    <property type="entry name" value="RNA CYTIDINE ACETYLTRANSFERASE"/>
    <property type="match status" value="1"/>
</dbReference>
<dbReference type="PROSITE" id="PS51186">
    <property type="entry name" value="GNAT"/>
    <property type="match status" value="1"/>
</dbReference>
<dbReference type="AlphaFoldDB" id="A0A9E7R4M8"/>
<dbReference type="InterPro" id="IPR000182">
    <property type="entry name" value="GNAT_dom"/>
</dbReference>
<dbReference type="GO" id="GO:0005737">
    <property type="term" value="C:cytoplasm"/>
    <property type="evidence" value="ECO:0007669"/>
    <property type="project" value="UniProtKB-SubCell"/>
</dbReference>
<dbReference type="InterPro" id="IPR027417">
    <property type="entry name" value="P-loop_NTPase"/>
</dbReference>
<dbReference type="Pfam" id="PF05127">
    <property type="entry name" value="NAT10_TcmA_helicase"/>
    <property type="match status" value="1"/>
</dbReference>
<dbReference type="SUPFAM" id="SSF52540">
    <property type="entry name" value="P-loop containing nucleoside triphosphate hydrolases"/>
    <property type="match status" value="1"/>
</dbReference>
<protein>
    <recommendedName>
        <fullName evidence="12">tRNA(Met) cytidine acetyltransferase TmcA</fullName>
        <ecNumber evidence="12">2.3.1.193</ecNumber>
    </recommendedName>
</protein>
<evidence type="ECO:0000256" key="3">
    <source>
        <dbReference type="ARBA" id="ARBA00022679"/>
    </source>
</evidence>
<keyword evidence="6 12" id="KW-0067">ATP-binding</keyword>
<dbReference type="SUPFAM" id="SSF55729">
    <property type="entry name" value="Acyl-CoA N-acyltransferases (Nat)"/>
    <property type="match status" value="1"/>
</dbReference>
<dbReference type="Pfam" id="PF08351">
    <property type="entry name" value="TmcA_N"/>
    <property type="match status" value="1"/>
</dbReference>
<keyword evidence="5 12" id="KW-0547">Nucleotide-binding</keyword>
<dbReference type="GO" id="GO:0005524">
    <property type="term" value="F:ATP binding"/>
    <property type="evidence" value="ECO:0007669"/>
    <property type="project" value="UniProtKB-UniRule"/>
</dbReference>
<dbReference type="GO" id="GO:0000049">
    <property type="term" value="F:tRNA binding"/>
    <property type="evidence" value="ECO:0007669"/>
    <property type="project" value="UniProtKB-UniRule"/>
</dbReference>
<keyword evidence="3 12" id="KW-0808">Transferase</keyword>
<evidence type="ECO:0000256" key="4">
    <source>
        <dbReference type="ARBA" id="ARBA00022694"/>
    </source>
</evidence>
<dbReference type="Gene3D" id="3.40.50.11040">
    <property type="match status" value="1"/>
</dbReference>
<sequence>MLADAVRALREEALATNERRLLVLAGSREATADAAERALDAADVPMGDRTVVADRRICAAEELSLDESTSLLGTTRTTVVLDCHDQTRPNAIGRAVGAVDGGGLLVLLTPPLDAWPTAPDGLADSLAAPPFTADAVTGHFRRRLVDTLRAHPGVAIYDADSGTLERDGLTHPALRVRWVDDGGDGTRGDRTFPEAAYDACLTDDQRAAVAALESLHDAGVVVLSADRGRGKSSAAGLAAGALVAEGRRVLVTAPGSRNAREVLARAEELLESLGSLDGADGRRVVSTTGGELRFLDPPEATHRVGEFDAVVVDEAAALPVDTLAAFLAGPPVAYATTVHGYEGTGRGFDVRFRDRLADAGREVTDVTMTEPIRYAAGDPVEVWAFRALLLDAGPPADQLVTDAAPDACEYRTLDAEALLADENRLREAFGLLVLAHYRTEPDDLARLLDAPNVAVRALLHDGHVVAVALLAREGGLSADRRRRMYEGERVRGNMLPDLLTSQLRDEDAGEPVGVRVLRIATHHAVRSRGLGSRLLDEVVAELRAGGPWPDPVDYLGVGYGATPDLLRFWERNGFRSVHLSTTRNDRSGEHSALMVRPLTDAGRELHDRSATFLARRLPSVLADALDGADPDVVRGVLAATDAPVPLDLTAREWRLVASAAYGPGMYDAAPRPFRGLATRALVDGVDALDASAERLLVRKVLQARDWEWVADDLSYVSKRATMRSLGDAYRPLVDRYGTDVAAEEAARYR</sequence>
<dbReference type="GO" id="GO:0051391">
    <property type="term" value="P:tRNA acetylation"/>
    <property type="evidence" value="ECO:0007669"/>
    <property type="project" value="UniProtKB-UniRule"/>
</dbReference>